<protein>
    <recommendedName>
        <fullName evidence="4">Htaa protein</fullName>
    </recommendedName>
</protein>
<comment type="caution">
    <text evidence="2">The sequence shown here is derived from an EMBL/GenBank/DDBJ whole genome shotgun (WGS) entry which is preliminary data.</text>
</comment>
<organism evidence="2 3">
    <name type="scientific">Flavimobilis rhizosphaerae</name>
    <dbReference type="NCBI Taxonomy" id="2775421"/>
    <lineage>
        <taxon>Bacteria</taxon>
        <taxon>Bacillati</taxon>
        <taxon>Actinomycetota</taxon>
        <taxon>Actinomycetes</taxon>
        <taxon>Micrococcales</taxon>
        <taxon>Jonesiaceae</taxon>
        <taxon>Flavimobilis</taxon>
    </lineage>
</organism>
<evidence type="ECO:0000313" key="3">
    <source>
        <dbReference type="Proteomes" id="UP000642107"/>
    </source>
</evidence>
<dbReference type="Proteomes" id="UP000642107">
    <property type="component" value="Unassembled WGS sequence"/>
</dbReference>
<dbReference type="EMBL" id="JACZDF010000001">
    <property type="protein sequence ID" value="MBD9698449.1"/>
    <property type="molecule type" value="Genomic_DNA"/>
</dbReference>
<keyword evidence="1" id="KW-0472">Membrane</keyword>
<proteinExistence type="predicted"/>
<accession>A0ABR9DMT8</accession>
<feature type="transmembrane region" description="Helical" evidence="1">
    <location>
        <begin position="78"/>
        <end position="103"/>
    </location>
</feature>
<gene>
    <name evidence="2" type="ORF">IGS67_02925</name>
</gene>
<evidence type="ECO:0008006" key="4">
    <source>
        <dbReference type="Google" id="ProtNLM"/>
    </source>
</evidence>
<keyword evidence="1" id="KW-0812">Transmembrane</keyword>
<reference evidence="2 3" key="1">
    <citation type="submission" date="2020-09" db="EMBL/GenBank/DDBJ databases">
        <title>Flavimobilis rhizosphaerae sp. nov., isolated from rhizosphere soil of Spartina alterniflora.</title>
        <authorList>
            <person name="Hanqin C."/>
        </authorList>
    </citation>
    <scope>NUCLEOTIDE SEQUENCE [LARGE SCALE GENOMIC DNA]</scope>
    <source>
        <strain evidence="2 3">GY 10621</strain>
    </source>
</reference>
<keyword evidence="1" id="KW-1133">Transmembrane helix</keyword>
<evidence type="ECO:0000256" key="1">
    <source>
        <dbReference type="SAM" id="Phobius"/>
    </source>
</evidence>
<keyword evidence="3" id="KW-1185">Reference proteome</keyword>
<name>A0ABR9DMT8_9MICO</name>
<evidence type="ECO:0000313" key="2">
    <source>
        <dbReference type="EMBL" id="MBD9698449.1"/>
    </source>
</evidence>
<sequence>MTVIQRVTGLQGTLRWLDQSIEVPPSGSILFERGGAVTYVSREVAVESAPVAILEGDLELGPGSGTDTVGISNGPPTLMSATGCLVSLAAGMALMLLLAVLLAP</sequence>